<protein>
    <submittedName>
        <fullName evidence="1">Uncharacterized protein</fullName>
    </submittedName>
</protein>
<proteinExistence type="predicted"/>
<evidence type="ECO:0000313" key="1">
    <source>
        <dbReference type="EMBL" id="AEW45628.1"/>
    </source>
</evidence>
<organism evidence="1 2">
    <name type="scientific">Mycoplasma haemocanis (strain Illinois)</name>
    <dbReference type="NCBI Taxonomy" id="1111676"/>
    <lineage>
        <taxon>Bacteria</taxon>
        <taxon>Bacillati</taxon>
        <taxon>Mycoplasmatota</taxon>
        <taxon>Mollicutes</taxon>
        <taxon>Mycoplasmataceae</taxon>
        <taxon>Mycoplasma</taxon>
    </lineage>
</organism>
<keyword evidence="2" id="KW-1185">Reference proteome</keyword>
<dbReference type="AlphaFoldDB" id="H6N7K6"/>
<dbReference type="KEGG" id="mhe:MHC_03840"/>
<dbReference type="EMBL" id="CP003199">
    <property type="protein sequence ID" value="AEW45628.1"/>
    <property type="molecule type" value="Genomic_DNA"/>
</dbReference>
<dbReference type="HOGENOM" id="CLU_087258_1_0_14"/>
<dbReference type="STRING" id="1111676.MHC_03840"/>
<sequence>MNLVLKGTMALVGASGLAGGGILLSKSWNRSSKSSTISQHIKEEYLLTSDSKDSDKWNQRISLLKKSNESKLIESLISLKKKDTSLTANDLQEWCSQSLKEEFKGVDDNKFQSVRLYCGLNIGDKISGTKVNSSLQNSDAKLKTNFDKLKGKKLEELGEKLFSIINKSNTQEPWDGNAALKNWCVETLESAFEEGLKYSNAQLYCVTT</sequence>
<gene>
    <name evidence="1" type="ordered locus">MHC_03840</name>
</gene>
<accession>H6N7K6</accession>
<name>H6N7K6_MYCHN</name>
<dbReference type="Proteomes" id="UP000009135">
    <property type="component" value="Chromosome"/>
</dbReference>
<reference evidence="1 2" key="1">
    <citation type="journal article" date="2012" name="J. Bacteriol.">
        <title>Complete genome sequence of Mycoplasma haemocanis strain Illinois.</title>
        <authorList>
            <person name="do Nascimento N.C."/>
            <person name="Guimaraes A.M."/>
            <person name="Santos A.P."/>
            <person name="Sanmiguel P.J."/>
            <person name="Messick J.B."/>
        </authorList>
    </citation>
    <scope>NUCLEOTIDE SEQUENCE [LARGE SCALE GENOMIC DNA]</scope>
    <source>
        <strain evidence="1 2">Illinois</strain>
    </source>
</reference>
<evidence type="ECO:0000313" key="2">
    <source>
        <dbReference type="Proteomes" id="UP000009135"/>
    </source>
</evidence>